<name>A0A8J6T878_9DELT</name>
<proteinExistence type="predicted"/>
<protein>
    <submittedName>
        <fullName evidence="2">Uncharacterized protein</fullName>
    </submittedName>
</protein>
<dbReference type="EMBL" id="JACNJD010000200">
    <property type="protein sequence ID" value="MBC8177293.1"/>
    <property type="molecule type" value="Genomic_DNA"/>
</dbReference>
<feature type="transmembrane region" description="Helical" evidence="1">
    <location>
        <begin position="12"/>
        <end position="36"/>
    </location>
</feature>
<organism evidence="2 3">
    <name type="scientific">Candidatus Desulfacyla euxinica</name>
    <dbReference type="NCBI Taxonomy" id="2841693"/>
    <lineage>
        <taxon>Bacteria</taxon>
        <taxon>Deltaproteobacteria</taxon>
        <taxon>Candidatus Desulfacyla</taxon>
    </lineage>
</organism>
<keyword evidence="1" id="KW-0812">Transmembrane</keyword>
<gene>
    <name evidence="2" type="ORF">H8E19_07785</name>
</gene>
<evidence type="ECO:0000313" key="3">
    <source>
        <dbReference type="Proteomes" id="UP000650524"/>
    </source>
</evidence>
<dbReference type="AlphaFoldDB" id="A0A8J6T878"/>
<comment type="caution">
    <text evidence="2">The sequence shown here is derived from an EMBL/GenBank/DDBJ whole genome shotgun (WGS) entry which is preliminary data.</text>
</comment>
<reference evidence="2 3" key="1">
    <citation type="submission" date="2020-08" db="EMBL/GenBank/DDBJ databases">
        <title>Bridging the membrane lipid divide: bacteria of the FCB group superphylum have the potential to synthesize archaeal ether lipids.</title>
        <authorList>
            <person name="Villanueva L."/>
            <person name="Von Meijenfeldt F.A.B."/>
            <person name="Westbye A.B."/>
            <person name="Yadav S."/>
            <person name="Hopmans E.C."/>
            <person name="Dutilh B.E."/>
            <person name="Sinninghe Damste J.S."/>
        </authorList>
    </citation>
    <scope>NUCLEOTIDE SEQUENCE [LARGE SCALE GENOMIC DNA]</scope>
    <source>
        <strain evidence="2">NIOZ-UU27</strain>
    </source>
</reference>
<accession>A0A8J6T878</accession>
<keyword evidence="1" id="KW-0472">Membrane</keyword>
<evidence type="ECO:0000313" key="2">
    <source>
        <dbReference type="EMBL" id="MBC8177293.1"/>
    </source>
</evidence>
<keyword evidence="1" id="KW-1133">Transmembrane helix</keyword>
<evidence type="ECO:0000256" key="1">
    <source>
        <dbReference type="SAM" id="Phobius"/>
    </source>
</evidence>
<dbReference type="Proteomes" id="UP000650524">
    <property type="component" value="Unassembled WGS sequence"/>
</dbReference>
<sequence>MGLKTKTKCLIALILLGVVDAVIPVPILVVILLYVLSQRPPWFKDLVQEIYDKKD</sequence>